<evidence type="ECO:0000313" key="4">
    <source>
        <dbReference type="Proteomes" id="UP000050501"/>
    </source>
</evidence>
<comment type="caution">
    <text evidence="3">The sequence shown here is derived from an EMBL/GenBank/DDBJ whole genome shotgun (WGS) entry which is preliminary data.</text>
</comment>
<dbReference type="AlphaFoldDB" id="A0A0P6Y325"/>
<evidence type="ECO:0000313" key="3">
    <source>
        <dbReference type="EMBL" id="KPL83553.1"/>
    </source>
</evidence>
<organism evidence="3 4">
    <name type="scientific">Levilinea saccharolytica</name>
    <dbReference type="NCBI Taxonomy" id="229921"/>
    <lineage>
        <taxon>Bacteria</taxon>
        <taxon>Bacillati</taxon>
        <taxon>Chloroflexota</taxon>
        <taxon>Anaerolineae</taxon>
        <taxon>Anaerolineales</taxon>
        <taxon>Anaerolineaceae</taxon>
        <taxon>Levilinea</taxon>
    </lineage>
</organism>
<evidence type="ECO:0000256" key="1">
    <source>
        <dbReference type="SAM" id="MobiDB-lite"/>
    </source>
</evidence>
<dbReference type="Gene3D" id="3.10.350.10">
    <property type="entry name" value="LysM domain"/>
    <property type="match status" value="2"/>
</dbReference>
<dbReference type="PANTHER" id="PTHR33734:SF22">
    <property type="entry name" value="MEMBRANE-BOUND LYTIC MUREIN TRANSGLYCOSYLASE D"/>
    <property type="match status" value="1"/>
</dbReference>
<dbReference type="SMART" id="SM00257">
    <property type="entry name" value="LysM"/>
    <property type="match status" value="2"/>
</dbReference>
<dbReference type="InterPro" id="IPR018392">
    <property type="entry name" value="LysM"/>
</dbReference>
<feature type="compositionally biased region" description="Polar residues" evidence="1">
    <location>
        <begin position="242"/>
        <end position="253"/>
    </location>
</feature>
<dbReference type="RefSeq" id="WP_075071048.1">
    <property type="nucleotide sequence ID" value="NZ_LGCM01000029.1"/>
</dbReference>
<dbReference type="EMBL" id="LGCM01000029">
    <property type="protein sequence ID" value="KPL83553.1"/>
    <property type="molecule type" value="Genomic_DNA"/>
</dbReference>
<reference evidence="3 4" key="1">
    <citation type="submission" date="2015-07" db="EMBL/GenBank/DDBJ databases">
        <title>Genome sequence of Levilinea saccharolytica DSM 16555.</title>
        <authorList>
            <person name="Hemp J."/>
            <person name="Ward L.M."/>
            <person name="Pace L.A."/>
            <person name="Fischer W.W."/>
        </authorList>
    </citation>
    <scope>NUCLEOTIDE SEQUENCE [LARGE SCALE GENOMIC DNA]</scope>
    <source>
        <strain evidence="3 4">KIBI-1</strain>
    </source>
</reference>
<feature type="compositionally biased region" description="Low complexity" evidence="1">
    <location>
        <begin position="214"/>
        <end position="241"/>
    </location>
</feature>
<dbReference type="InterPro" id="IPR036779">
    <property type="entry name" value="LysM_dom_sf"/>
</dbReference>
<feature type="compositionally biased region" description="Polar residues" evidence="1">
    <location>
        <begin position="267"/>
        <end position="279"/>
    </location>
</feature>
<accession>A0A0P6Y325</accession>
<evidence type="ECO:0000259" key="2">
    <source>
        <dbReference type="PROSITE" id="PS51782"/>
    </source>
</evidence>
<feature type="domain" description="LysM" evidence="2">
    <location>
        <begin position="81"/>
        <end position="124"/>
    </location>
</feature>
<dbReference type="PANTHER" id="PTHR33734">
    <property type="entry name" value="LYSM DOMAIN-CONTAINING GPI-ANCHORED PROTEIN 2"/>
    <property type="match status" value="1"/>
</dbReference>
<name>A0A0P6Y325_9CHLR</name>
<dbReference type="Proteomes" id="UP000050501">
    <property type="component" value="Unassembled WGS sequence"/>
</dbReference>
<feature type="domain" description="LysM" evidence="2">
    <location>
        <begin position="159"/>
        <end position="203"/>
    </location>
</feature>
<dbReference type="SUPFAM" id="SSF54106">
    <property type="entry name" value="LysM domain"/>
    <property type="match status" value="2"/>
</dbReference>
<keyword evidence="4" id="KW-1185">Reference proteome</keyword>
<dbReference type="STRING" id="229921.ADN01_07480"/>
<gene>
    <name evidence="3" type="ORF">ADN01_07480</name>
</gene>
<dbReference type="Pfam" id="PF01476">
    <property type="entry name" value="LysM"/>
    <property type="match status" value="2"/>
</dbReference>
<dbReference type="PROSITE" id="PS51782">
    <property type="entry name" value="LYSM"/>
    <property type="match status" value="2"/>
</dbReference>
<sequence>MKILRDLFSGVLFAAASSILVLGAAALALVETGSLPLDPDSLLPSLTPTRPTQVILSIRTGVPTQIFATPTPVCRPPARWQLYLIQPGDTLESLAKAAGTSPERIRDKNCLVSDSLPVGYELYLPPPPDANPLAASRTPTLTQTVYRTQRVCGPPAGWVTVVVQPGETLSMLSRAYNISMDQLLTANCKTNADLIYAGETLFVPNVPRLTSTLAAASPTPIPPTATRTLNPPTPTAAPTQTYSLPSPTNTPYPNTDEPPAEGEPTDAVTNNDTQPSPTP</sequence>
<dbReference type="CDD" id="cd00118">
    <property type="entry name" value="LysM"/>
    <property type="match status" value="2"/>
</dbReference>
<proteinExistence type="predicted"/>
<protein>
    <recommendedName>
        <fullName evidence="2">LysM domain-containing protein</fullName>
    </recommendedName>
</protein>
<feature type="region of interest" description="Disordered" evidence="1">
    <location>
        <begin position="214"/>
        <end position="279"/>
    </location>
</feature>